<name>A0A0L9V904_PHAAN</name>
<accession>A0A0L9V904</accession>
<feature type="compositionally biased region" description="Acidic residues" evidence="1">
    <location>
        <begin position="450"/>
        <end position="464"/>
    </location>
</feature>
<feature type="compositionally biased region" description="Polar residues" evidence="1">
    <location>
        <begin position="324"/>
        <end position="333"/>
    </location>
</feature>
<evidence type="ECO:0000313" key="4">
    <source>
        <dbReference type="Proteomes" id="UP000053144"/>
    </source>
</evidence>
<dbReference type="Proteomes" id="UP000743370">
    <property type="component" value="Unassembled WGS sequence"/>
</dbReference>
<evidence type="ECO:0000256" key="1">
    <source>
        <dbReference type="SAM" id="MobiDB-lite"/>
    </source>
</evidence>
<gene>
    <name evidence="2" type="ORF">HKW66_Vig0095300</name>
    <name evidence="3" type="ORF">LR48_Vigan09g023400</name>
</gene>
<protein>
    <recommendedName>
        <fullName evidence="6">DNA replication checkpoint mediator MRC1 domain-containing protein</fullName>
    </recommendedName>
</protein>
<dbReference type="OMA" id="YTRQESC"/>
<feature type="region of interest" description="Disordered" evidence="1">
    <location>
        <begin position="324"/>
        <end position="552"/>
    </location>
</feature>
<evidence type="ECO:0000313" key="3">
    <source>
        <dbReference type="EMBL" id="KOM51575.1"/>
    </source>
</evidence>
<dbReference type="STRING" id="3914.A0A0L9V904"/>
<feature type="compositionally biased region" description="Acidic residues" evidence="1">
    <location>
        <begin position="390"/>
        <end position="403"/>
    </location>
</feature>
<organism evidence="3 4">
    <name type="scientific">Phaseolus angularis</name>
    <name type="common">Azuki bean</name>
    <name type="synonym">Vigna angularis</name>
    <dbReference type="NCBI Taxonomy" id="3914"/>
    <lineage>
        <taxon>Eukaryota</taxon>
        <taxon>Viridiplantae</taxon>
        <taxon>Streptophyta</taxon>
        <taxon>Embryophyta</taxon>
        <taxon>Tracheophyta</taxon>
        <taxon>Spermatophyta</taxon>
        <taxon>Magnoliopsida</taxon>
        <taxon>eudicotyledons</taxon>
        <taxon>Gunneridae</taxon>
        <taxon>Pentapetalae</taxon>
        <taxon>rosids</taxon>
        <taxon>fabids</taxon>
        <taxon>Fabales</taxon>
        <taxon>Fabaceae</taxon>
        <taxon>Papilionoideae</taxon>
        <taxon>50 kb inversion clade</taxon>
        <taxon>NPAAA clade</taxon>
        <taxon>indigoferoid/millettioid clade</taxon>
        <taxon>Phaseoleae</taxon>
        <taxon>Vigna</taxon>
    </lineage>
</organism>
<feature type="region of interest" description="Disordered" evidence="1">
    <location>
        <begin position="672"/>
        <end position="748"/>
    </location>
</feature>
<evidence type="ECO:0000313" key="5">
    <source>
        <dbReference type="Proteomes" id="UP000743370"/>
    </source>
</evidence>
<dbReference type="AlphaFoldDB" id="A0A0L9V904"/>
<feature type="compositionally biased region" description="Basic and acidic residues" evidence="1">
    <location>
        <begin position="471"/>
        <end position="484"/>
    </location>
</feature>
<evidence type="ECO:0000313" key="2">
    <source>
        <dbReference type="EMBL" id="KAG2400616.1"/>
    </source>
</evidence>
<feature type="compositionally biased region" description="Acidic residues" evidence="1">
    <location>
        <begin position="515"/>
        <end position="539"/>
    </location>
</feature>
<reference evidence="3" key="2">
    <citation type="submission" date="2015-02" db="EMBL/GenBank/DDBJ databases">
        <authorList>
            <person name="Chooi Y.-H."/>
        </authorList>
    </citation>
    <scope>NUCLEOTIDE SEQUENCE</scope>
    <source>
        <tissue evidence="3">Seedling</tissue>
    </source>
</reference>
<feature type="compositionally biased region" description="Basic and acidic residues" evidence="1">
    <location>
        <begin position="145"/>
        <end position="161"/>
    </location>
</feature>
<dbReference type="PANTHER" id="PTHR36005:SF1">
    <property type="entry name" value="DNA LIGASE-LIKE PROTEIN"/>
    <property type="match status" value="1"/>
</dbReference>
<proteinExistence type="predicted"/>
<feature type="compositionally biased region" description="Low complexity" evidence="1">
    <location>
        <begin position="32"/>
        <end position="43"/>
    </location>
</feature>
<feature type="compositionally biased region" description="Basic and acidic residues" evidence="1">
    <location>
        <begin position="196"/>
        <end position="225"/>
    </location>
</feature>
<feature type="region of interest" description="Disordered" evidence="1">
    <location>
        <begin position="287"/>
        <end position="311"/>
    </location>
</feature>
<sequence>MESDDDLALLPSSPVHERKLKRLKKASKVHEPSYSPSSPAVSYESRKCEEHFTVSNGGFGSDHEDQVPIPSPGPRSDFPRGVTVKDDDLGAKRVLDFDSVIQEHEKVDGESQEVRDFDSVIQEHEKVDGESQEVRDFDSVIQEHEKVDGESQDVRDLKASDDFMALNTDDEVERKRRSLTDMPESKKKNRIVSSDGSEKKSKESAINKRKAEKERRETMKNLRAESQRLLRETRDAAFKPAPLVQKPISLILDKIRQRKLEILKKSSASSEDDDDTLMDEGIADYVEKDEPEEMPATCHTPAKSDSGTLNVESGVAKDNLCSGSILSPTAMSSESEHAFRAPIGDTQELFSDSERSETKEDAVNEKSNNPSEEVFAPSLLSMNLKLDSAYPDDDVSSDEEDNDKENVDPRVHGSVHLTLLPNGDPVRAFVDEEAEEEDDSDHDLQRFQDTEGEEDNDDDIEELNDMIATQYDEKPNDKEKRDQLHQQWLQQQDTAGVDNVLKKLNCGSKLKETPSVEEEDEEDSENERDDDDQDDEAEEYAAPAESLKATLKKMKQMIPQMFSDKDDKYVSSDDEETEKLARHCLYYKTEEKATFFSPAEDESSRGVFSLIKKLNVPDTKRKGRTTSIFSMPTSGQNIQISSMSSFVGRASDRFMPTSRKQGSCKVRSFVFGRDDSDSRSSYLMSEDSSDAIPRESQPPKAASTKFQRNTQNQNTTSNSTSQESNVSLLDILRKSSHHEHSLQNSKVQPKASIFDAFKLVKKPTKA</sequence>
<evidence type="ECO:0008006" key="6">
    <source>
        <dbReference type="Google" id="ProtNLM"/>
    </source>
</evidence>
<feature type="compositionally biased region" description="Acidic residues" evidence="1">
    <location>
        <begin position="431"/>
        <end position="441"/>
    </location>
</feature>
<reference evidence="4" key="1">
    <citation type="journal article" date="2015" name="Proc. Natl. Acad. Sci. U.S.A.">
        <title>Genome sequencing of adzuki bean (Vigna angularis) provides insight into high starch and low fat accumulation and domestication.</title>
        <authorList>
            <person name="Yang K."/>
            <person name="Tian Z."/>
            <person name="Chen C."/>
            <person name="Luo L."/>
            <person name="Zhao B."/>
            <person name="Wang Z."/>
            <person name="Yu L."/>
            <person name="Li Y."/>
            <person name="Sun Y."/>
            <person name="Li W."/>
            <person name="Chen Y."/>
            <person name="Li Y."/>
            <person name="Zhang Y."/>
            <person name="Ai D."/>
            <person name="Zhao J."/>
            <person name="Shang C."/>
            <person name="Ma Y."/>
            <person name="Wu B."/>
            <person name="Wang M."/>
            <person name="Gao L."/>
            <person name="Sun D."/>
            <person name="Zhang P."/>
            <person name="Guo F."/>
            <person name="Wang W."/>
            <person name="Li Y."/>
            <person name="Wang J."/>
            <person name="Varshney R.K."/>
            <person name="Wang J."/>
            <person name="Ling H.Q."/>
            <person name="Wan P."/>
        </authorList>
    </citation>
    <scope>NUCLEOTIDE SEQUENCE</scope>
    <source>
        <strain evidence="4">cv. Jingnong 6</strain>
    </source>
</reference>
<dbReference type="PANTHER" id="PTHR36005">
    <property type="entry name" value="DNA LIGASE-LIKE PROTEIN"/>
    <property type="match status" value="1"/>
</dbReference>
<dbReference type="OrthoDB" id="1919305at2759"/>
<dbReference type="EMBL" id="JABFOF010000004">
    <property type="protein sequence ID" value="KAG2400616.1"/>
    <property type="molecule type" value="Genomic_DNA"/>
</dbReference>
<dbReference type="EMBL" id="CM003379">
    <property type="protein sequence ID" value="KOM51575.1"/>
    <property type="molecule type" value="Genomic_DNA"/>
</dbReference>
<feature type="region of interest" description="Disordered" evidence="1">
    <location>
        <begin position="22"/>
        <end position="84"/>
    </location>
</feature>
<feature type="compositionally biased region" description="Basic and acidic residues" evidence="1">
    <location>
        <begin position="352"/>
        <end position="364"/>
    </location>
</feature>
<feature type="compositionally biased region" description="Low complexity" evidence="1">
    <location>
        <begin position="707"/>
        <end position="725"/>
    </location>
</feature>
<dbReference type="Gramene" id="KOM51575">
    <property type="protein sequence ID" value="KOM51575"/>
    <property type="gene ID" value="LR48_Vigan09g023400"/>
</dbReference>
<dbReference type="Proteomes" id="UP000053144">
    <property type="component" value="Chromosome 9"/>
</dbReference>
<reference evidence="2 5" key="3">
    <citation type="submission" date="2020-05" db="EMBL/GenBank/DDBJ databases">
        <title>Vigna angularis (adzuki bean) Var. LongXiaoDou No. 4 denovo assembly.</title>
        <authorList>
            <person name="Xiang H."/>
        </authorList>
    </citation>
    <scope>NUCLEOTIDE SEQUENCE [LARGE SCALE GENOMIC DNA]</scope>
    <source>
        <tissue evidence="2">Leaf</tissue>
    </source>
</reference>
<feature type="region of interest" description="Disordered" evidence="1">
    <location>
        <begin position="145"/>
        <end position="225"/>
    </location>
</feature>